<sequence>MNNVIVFNALQTSLNAGIGRYSYELSKQLYKNNPNNIKIVIRYEDIELFEFAQKEDLIILYGIKNSKDRNWCEQFKLPIILHRKYPNAIIHYPDSMAPLLSKNKIVITVHDLAFKSLKNVFTWKSVLWKNITTYLSIKKAHKIIAITNFTKGEILKFYPNIDKNKVAVIYNGFNNFSKEKINENNISQKIKSIDKQYILTVSTISPRKNIDGLIKSFNSIKNNIKENLVIAGNNGWMYEEIYKLVKELKLNDRIIFTGKINDDELKYLYKNAKLFTYLSFYEGFGLPPLEAMSYGIPCVVSNITSMPEVVEESAIKVDPRNINNISHSIVELLNNESFEIVQKGYNQIGKFSWEKCAKEMDNIY</sequence>
<name>A0A512TL49_CLOBU</name>
<dbReference type="EMBL" id="BKBC01000014">
    <property type="protein sequence ID" value="GEQ20893.1"/>
    <property type="molecule type" value="Genomic_DNA"/>
</dbReference>
<dbReference type="InterPro" id="IPR028098">
    <property type="entry name" value="Glyco_trans_4-like_N"/>
</dbReference>
<dbReference type="GO" id="GO:0016757">
    <property type="term" value="F:glycosyltransferase activity"/>
    <property type="evidence" value="ECO:0007669"/>
    <property type="project" value="InterPro"/>
</dbReference>
<dbReference type="Pfam" id="PF00534">
    <property type="entry name" value="Glycos_transf_1"/>
    <property type="match status" value="1"/>
</dbReference>
<dbReference type="RefSeq" id="WP_146868215.1">
    <property type="nucleotide sequence ID" value="NZ_BKBC01000014.1"/>
</dbReference>
<dbReference type="AlphaFoldDB" id="A0A512TL49"/>
<accession>A0A512TL49</accession>
<evidence type="ECO:0000313" key="4">
    <source>
        <dbReference type="EMBL" id="GEQ20893.1"/>
    </source>
</evidence>
<dbReference type="GO" id="GO:0009103">
    <property type="term" value="P:lipopolysaccharide biosynthetic process"/>
    <property type="evidence" value="ECO:0007669"/>
    <property type="project" value="TreeGrafter"/>
</dbReference>
<dbReference type="CDD" id="cd03809">
    <property type="entry name" value="GT4_MtfB-like"/>
    <property type="match status" value="1"/>
</dbReference>
<evidence type="ECO:0008006" key="6">
    <source>
        <dbReference type="Google" id="ProtNLM"/>
    </source>
</evidence>
<evidence type="ECO:0000259" key="2">
    <source>
        <dbReference type="Pfam" id="PF00534"/>
    </source>
</evidence>
<dbReference type="Gene3D" id="3.40.50.2000">
    <property type="entry name" value="Glycogen Phosphorylase B"/>
    <property type="match status" value="2"/>
</dbReference>
<dbReference type="PANTHER" id="PTHR46401:SF2">
    <property type="entry name" value="GLYCOSYLTRANSFERASE WBBK-RELATED"/>
    <property type="match status" value="1"/>
</dbReference>
<dbReference type="PANTHER" id="PTHR46401">
    <property type="entry name" value="GLYCOSYLTRANSFERASE WBBK-RELATED"/>
    <property type="match status" value="1"/>
</dbReference>
<feature type="domain" description="Glycosyltransferase subfamily 4-like N-terminal" evidence="3">
    <location>
        <begin position="17"/>
        <end position="174"/>
    </location>
</feature>
<dbReference type="Proteomes" id="UP000321089">
    <property type="component" value="Unassembled WGS sequence"/>
</dbReference>
<keyword evidence="1" id="KW-0808">Transferase</keyword>
<reference evidence="4 5" key="1">
    <citation type="submission" date="2019-07" db="EMBL/GenBank/DDBJ databases">
        <title>Whole genome shotgun sequence of Clostridium butyricum NBRC 3858.</title>
        <authorList>
            <person name="Hosoyama A."/>
            <person name="Uohara A."/>
            <person name="Ohji S."/>
            <person name="Ichikawa N."/>
        </authorList>
    </citation>
    <scope>NUCLEOTIDE SEQUENCE [LARGE SCALE GENOMIC DNA]</scope>
    <source>
        <strain evidence="4 5">NBRC 3858</strain>
    </source>
</reference>
<protein>
    <recommendedName>
        <fullName evidence="6">Glycosyltransferase family 1 protein</fullName>
    </recommendedName>
</protein>
<gene>
    <name evidence="4" type="ORF">CBU02nite_13990</name>
</gene>
<dbReference type="SUPFAM" id="SSF53756">
    <property type="entry name" value="UDP-Glycosyltransferase/glycogen phosphorylase"/>
    <property type="match status" value="1"/>
</dbReference>
<feature type="domain" description="Glycosyl transferase family 1" evidence="2">
    <location>
        <begin position="187"/>
        <end position="337"/>
    </location>
</feature>
<proteinExistence type="predicted"/>
<dbReference type="InterPro" id="IPR001296">
    <property type="entry name" value="Glyco_trans_1"/>
</dbReference>
<dbReference type="FunFam" id="3.40.50.2000:FF:000119">
    <property type="entry name" value="Glycosyl transferase group 1"/>
    <property type="match status" value="1"/>
</dbReference>
<comment type="caution">
    <text evidence="4">The sequence shown here is derived from an EMBL/GenBank/DDBJ whole genome shotgun (WGS) entry which is preliminary data.</text>
</comment>
<organism evidence="4 5">
    <name type="scientific">Clostridium butyricum</name>
    <dbReference type="NCBI Taxonomy" id="1492"/>
    <lineage>
        <taxon>Bacteria</taxon>
        <taxon>Bacillati</taxon>
        <taxon>Bacillota</taxon>
        <taxon>Clostridia</taxon>
        <taxon>Eubacteriales</taxon>
        <taxon>Clostridiaceae</taxon>
        <taxon>Clostridium</taxon>
    </lineage>
</organism>
<evidence type="ECO:0000259" key="3">
    <source>
        <dbReference type="Pfam" id="PF13439"/>
    </source>
</evidence>
<evidence type="ECO:0000256" key="1">
    <source>
        <dbReference type="ARBA" id="ARBA00022679"/>
    </source>
</evidence>
<evidence type="ECO:0000313" key="5">
    <source>
        <dbReference type="Proteomes" id="UP000321089"/>
    </source>
</evidence>
<dbReference type="Pfam" id="PF13439">
    <property type="entry name" value="Glyco_transf_4"/>
    <property type="match status" value="1"/>
</dbReference>